<evidence type="ECO:0000313" key="2">
    <source>
        <dbReference type="Proteomes" id="UP000315750"/>
    </source>
</evidence>
<gene>
    <name evidence="1" type="ORF">Pan181_29500</name>
</gene>
<keyword evidence="2" id="KW-1185">Reference proteome</keyword>
<protein>
    <submittedName>
        <fullName evidence="1">Uncharacterized protein</fullName>
    </submittedName>
</protein>
<organism evidence="1 2">
    <name type="scientific">Aeoliella mucimassa</name>
    <dbReference type="NCBI Taxonomy" id="2527972"/>
    <lineage>
        <taxon>Bacteria</taxon>
        <taxon>Pseudomonadati</taxon>
        <taxon>Planctomycetota</taxon>
        <taxon>Planctomycetia</taxon>
        <taxon>Pirellulales</taxon>
        <taxon>Lacipirellulaceae</taxon>
        <taxon>Aeoliella</taxon>
    </lineage>
</organism>
<evidence type="ECO:0000313" key="1">
    <source>
        <dbReference type="EMBL" id="QDU56740.1"/>
    </source>
</evidence>
<dbReference type="Proteomes" id="UP000315750">
    <property type="component" value="Chromosome"/>
</dbReference>
<dbReference type="AlphaFoldDB" id="A0A518APT6"/>
<accession>A0A518APT6</accession>
<dbReference type="KEGG" id="amuc:Pan181_29500"/>
<name>A0A518APT6_9BACT</name>
<sequence>MIETRKSSIAVAHWRCAVKSCSNQLDISMDEHSHQEYVEIQSIPDTQLSSGLR</sequence>
<reference evidence="1 2" key="1">
    <citation type="submission" date="2019-02" db="EMBL/GenBank/DDBJ databases">
        <title>Deep-cultivation of Planctomycetes and their phenomic and genomic characterization uncovers novel biology.</title>
        <authorList>
            <person name="Wiegand S."/>
            <person name="Jogler M."/>
            <person name="Boedeker C."/>
            <person name="Pinto D."/>
            <person name="Vollmers J."/>
            <person name="Rivas-Marin E."/>
            <person name="Kohn T."/>
            <person name="Peeters S.H."/>
            <person name="Heuer A."/>
            <person name="Rast P."/>
            <person name="Oberbeckmann S."/>
            <person name="Bunk B."/>
            <person name="Jeske O."/>
            <person name="Meyerdierks A."/>
            <person name="Storesund J.E."/>
            <person name="Kallscheuer N."/>
            <person name="Luecker S."/>
            <person name="Lage O.M."/>
            <person name="Pohl T."/>
            <person name="Merkel B.J."/>
            <person name="Hornburger P."/>
            <person name="Mueller R.-W."/>
            <person name="Bruemmer F."/>
            <person name="Labrenz M."/>
            <person name="Spormann A.M."/>
            <person name="Op den Camp H."/>
            <person name="Overmann J."/>
            <person name="Amann R."/>
            <person name="Jetten M.S.M."/>
            <person name="Mascher T."/>
            <person name="Medema M.H."/>
            <person name="Devos D.P."/>
            <person name="Kaster A.-K."/>
            <person name="Ovreas L."/>
            <person name="Rohde M."/>
            <person name="Galperin M.Y."/>
            <person name="Jogler C."/>
        </authorList>
    </citation>
    <scope>NUCLEOTIDE SEQUENCE [LARGE SCALE GENOMIC DNA]</scope>
    <source>
        <strain evidence="1 2">Pan181</strain>
    </source>
</reference>
<dbReference type="EMBL" id="CP036278">
    <property type="protein sequence ID" value="QDU56740.1"/>
    <property type="molecule type" value="Genomic_DNA"/>
</dbReference>
<proteinExistence type="predicted"/>